<evidence type="ECO:0000256" key="5">
    <source>
        <dbReference type="ARBA" id="ARBA00022741"/>
    </source>
</evidence>
<evidence type="ECO:0000256" key="6">
    <source>
        <dbReference type="ARBA" id="ARBA00022801"/>
    </source>
</evidence>
<evidence type="ECO:0000256" key="8">
    <source>
        <dbReference type="ARBA" id="ARBA00023134"/>
    </source>
</evidence>
<dbReference type="AlphaFoldDB" id="A0AA43XLL5"/>
<keyword evidence="4 9" id="KW-0479">Metal-binding</keyword>
<dbReference type="NCBIfam" id="TIGR03595">
    <property type="entry name" value="Obg_CgtA_exten"/>
    <property type="match status" value="1"/>
</dbReference>
<dbReference type="CDD" id="cd01898">
    <property type="entry name" value="Obg"/>
    <property type="match status" value="1"/>
</dbReference>
<comment type="caution">
    <text evidence="13">The sequence shown here is derived from an EMBL/GenBank/DDBJ whole genome shotgun (WGS) entry which is preliminary data.</text>
</comment>
<keyword evidence="3 9" id="KW-0963">Cytoplasm</keyword>
<feature type="binding site" evidence="9">
    <location>
        <begin position="212"/>
        <end position="215"/>
    </location>
    <ligand>
        <name>GTP</name>
        <dbReference type="ChEBI" id="CHEBI:37565"/>
    </ligand>
</feature>
<keyword evidence="14" id="KW-1185">Reference proteome</keyword>
<dbReference type="PIRSF" id="PIRSF002401">
    <property type="entry name" value="GTP_bd_Obg/CgtA"/>
    <property type="match status" value="1"/>
</dbReference>
<dbReference type="NCBIfam" id="NF008954">
    <property type="entry name" value="PRK12296.1"/>
    <property type="match status" value="1"/>
</dbReference>
<feature type="binding site" evidence="9">
    <location>
        <begin position="282"/>
        <end position="285"/>
    </location>
    <ligand>
        <name>GTP</name>
        <dbReference type="ChEBI" id="CHEBI:37565"/>
    </ligand>
</feature>
<dbReference type="SUPFAM" id="SSF52540">
    <property type="entry name" value="P-loop containing nucleoside triphosphate hydrolases"/>
    <property type="match status" value="1"/>
</dbReference>
<evidence type="ECO:0000256" key="7">
    <source>
        <dbReference type="ARBA" id="ARBA00022842"/>
    </source>
</evidence>
<sequence>MFIDKVDIKIKAGNGGDGIVAFRREKYEPSGGPAGGDGGVGGDVYFEVDEGIRTLVDFRYKKHYRAENGANGAKANRKGKDGEALYIKVPPGTTIKNKNTGEILADLVDKEDRALIQKGGGGGRGNTRFKTSTRRAPKFATPGERTEELELELEMKVVADVGLIGFPNVGKSTLLSVVTSAKPKIGNYHFTTIHPNIGIVDYKGVDSFVLADIPGLIEGAHEGVGLGHEFLKHTARTKLLVHILDISGSERRDPGDDFEKINRELNKYDESLINKCRIAVGNKADLLQDRETSEKVRELTEEKGMKYLEVSAIAHQGIEKFLDEVILELQQIETEEPMVKPQDEIKLYQHEVSKEDTIKVYQENGVYIVEGKKIERLIESVNFEDTESTNYFQKFLKDKGVIQKLRDLGINEGDTVKIYDIEFEFTE</sequence>
<evidence type="ECO:0000256" key="3">
    <source>
        <dbReference type="ARBA" id="ARBA00022490"/>
    </source>
</evidence>
<dbReference type="GO" id="GO:0003924">
    <property type="term" value="F:GTPase activity"/>
    <property type="evidence" value="ECO:0007669"/>
    <property type="project" value="UniProtKB-UniRule"/>
</dbReference>
<dbReference type="PROSITE" id="PS51710">
    <property type="entry name" value="G_OBG"/>
    <property type="match status" value="1"/>
</dbReference>
<dbReference type="NCBIfam" id="NF008956">
    <property type="entry name" value="PRK12299.1"/>
    <property type="match status" value="1"/>
</dbReference>
<comment type="subunit">
    <text evidence="9">Monomer.</text>
</comment>
<name>A0AA43XLL5_9CLOT</name>
<evidence type="ECO:0000313" key="14">
    <source>
        <dbReference type="Proteomes" id="UP000449710"/>
    </source>
</evidence>
<proteinExistence type="inferred from homology"/>
<comment type="cofactor">
    <cofactor evidence="1 9">
        <name>Mg(2+)</name>
        <dbReference type="ChEBI" id="CHEBI:18420"/>
    </cofactor>
</comment>
<dbReference type="PANTHER" id="PTHR11702">
    <property type="entry name" value="DEVELOPMENTALLY REGULATED GTP-BINDING PROTEIN-RELATED"/>
    <property type="match status" value="1"/>
</dbReference>
<dbReference type="GO" id="GO:0005737">
    <property type="term" value="C:cytoplasm"/>
    <property type="evidence" value="ECO:0007669"/>
    <property type="project" value="UniProtKB-SubCell"/>
</dbReference>
<keyword evidence="7 9" id="KW-0460">Magnesium</keyword>
<dbReference type="GO" id="GO:0042254">
    <property type="term" value="P:ribosome biogenesis"/>
    <property type="evidence" value="ECO:0007669"/>
    <property type="project" value="UniProtKB-UniRule"/>
</dbReference>
<dbReference type="RefSeq" id="WP_160722086.1">
    <property type="nucleotide sequence ID" value="NZ_SUMG01000014.1"/>
</dbReference>
<organism evidence="13 14">
    <name type="scientific">Isachenkonia alkalipeptolytica</name>
    <dbReference type="NCBI Taxonomy" id="2565777"/>
    <lineage>
        <taxon>Bacteria</taxon>
        <taxon>Bacillati</taxon>
        <taxon>Bacillota</taxon>
        <taxon>Clostridia</taxon>
        <taxon>Eubacteriales</taxon>
        <taxon>Clostridiaceae</taxon>
        <taxon>Isachenkonia</taxon>
    </lineage>
</organism>
<dbReference type="Gene3D" id="3.30.300.350">
    <property type="entry name" value="GTP-binding protein OBG, C-terminal domain"/>
    <property type="match status" value="1"/>
</dbReference>
<dbReference type="FunFam" id="2.70.210.12:FF:000001">
    <property type="entry name" value="GTPase Obg"/>
    <property type="match status" value="1"/>
</dbReference>
<evidence type="ECO:0000259" key="10">
    <source>
        <dbReference type="PROSITE" id="PS51710"/>
    </source>
</evidence>
<dbReference type="Pfam" id="PF09269">
    <property type="entry name" value="DUF1967"/>
    <property type="match status" value="1"/>
</dbReference>
<feature type="binding site" evidence="9">
    <location>
        <position position="192"/>
    </location>
    <ligand>
        <name>Mg(2+)</name>
        <dbReference type="ChEBI" id="CHEBI:18420"/>
    </ligand>
</feature>
<feature type="domain" description="OCT" evidence="11">
    <location>
        <begin position="349"/>
        <end position="427"/>
    </location>
</feature>
<dbReference type="InterPro" id="IPR027417">
    <property type="entry name" value="P-loop_NTPase"/>
</dbReference>
<feature type="binding site" evidence="9">
    <location>
        <begin position="190"/>
        <end position="194"/>
    </location>
    <ligand>
        <name>GTP</name>
        <dbReference type="ChEBI" id="CHEBI:37565"/>
    </ligand>
</feature>
<dbReference type="PROSITE" id="PS51881">
    <property type="entry name" value="OCT"/>
    <property type="match status" value="1"/>
</dbReference>
<dbReference type="InterPro" id="IPR006169">
    <property type="entry name" value="GTP1_OBG_dom"/>
</dbReference>
<dbReference type="InterPro" id="IPR036726">
    <property type="entry name" value="GTP1_OBG_dom_sf"/>
</dbReference>
<keyword evidence="5 9" id="KW-0547">Nucleotide-binding</keyword>
<reference evidence="13 14" key="1">
    <citation type="submission" date="2019-04" db="EMBL/GenBank/DDBJ databases">
        <title>Isachenkonia alkalipeptolytica gen. nov. sp. nov. a new anaerobic, alkiliphilic organothrophic bacterium capable to reduce synthesized ferrihydrite isolated from a soda lake.</title>
        <authorList>
            <person name="Toshchakov S.V."/>
            <person name="Zavarzina D.G."/>
            <person name="Zhilina T.N."/>
            <person name="Kostrikina N.A."/>
            <person name="Kublanov I.V."/>
        </authorList>
    </citation>
    <scope>NUCLEOTIDE SEQUENCE [LARGE SCALE GENOMIC DNA]</scope>
    <source>
        <strain evidence="13 14">Z-1701</strain>
    </source>
</reference>
<protein>
    <recommendedName>
        <fullName evidence="9">GTPase Obg</fullName>
        <ecNumber evidence="9">3.6.5.-</ecNumber>
    </recommendedName>
    <alternativeName>
        <fullName evidence="9">GTP-binding protein Obg</fullName>
    </alternativeName>
</protein>
<evidence type="ECO:0000259" key="12">
    <source>
        <dbReference type="PROSITE" id="PS51883"/>
    </source>
</evidence>
<dbReference type="Pfam" id="PF01018">
    <property type="entry name" value="GTP1_OBG"/>
    <property type="match status" value="1"/>
</dbReference>
<dbReference type="InterPro" id="IPR031167">
    <property type="entry name" value="G_OBG"/>
</dbReference>
<gene>
    <name evidence="13" type="primary">obgE</name>
    <name evidence="9" type="synonym">obg</name>
    <name evidence="13" type="ORF">ISALK_10570</name>
</gene>
<dbReference type="SUPFAM" id="SSF102741">
    <property type="entry name" value="Obg GTP-binding protein C-terminal domain"/>
    <property type="match status" value="1"/>
</dbReference>
<dbReference type="PANTHER" id="PTHR11702:SF31">
    <property type="entry name" value="MITOCHONDRIAL RIBOSOME-ASSOCIATED GTPASE 2"/>
    <property type="match status" value="1"/>
</dbReference>
<keyword evidence="8 9" id="KW-0342">GTP-binding</keyword>
<dbReference type="NCBIfam" id="TIGR02729">
    <property type="entry name" value="Obg_CgtA"/>
    <property type="match status" value="1"/>
</dbReference>
<dbReference type="PRINTS" id="PR00326">
    <property type="entry name" value="GTP1OBG"/>
</dbReference>
<dbReference type="InterPro" id="IPR036346">
    <property type="entry name" value="GTP-bd_prot_GTP1/OBG_C_sf"/>
</dbReference>
<evidence type="ECO:0000256" key="4">
    <source>
        <dbReference type="ARBA" id="ARBA00022723"/>
    </source>
</evidence>
<evidence type="ECO:0000313" key="13">
    <source>
        <dbReference type="EMBL" id="NBG88942.1"/>
    </source>
</evidence>
<dbReference type="InterPro" id="IPR045086">
    <property type="entry name" value="OBG_GTPase"/>
</dbReference>
<comment type="function">
    <text evidence="9">An essential GTPase which binds GTP, GDP and possibly (p)ppGpp with moderate affinity, with high nucleotide exchange rates and a fairly low GTP hydrolysis rate. Plays a role in control of the cell cycle, stress response, ribosome biogenesis and in those bacteria that undergo differentiation, in morphogenesis control.</text>
</comment>
<feature type="domain" description="OBG-type G" evidence="10">
    <location>
        <begin position="159"/>
        <end position="330"/>
    </location>
</feature>
<dbReference type="EMBL" id="SUMG01000014">
    <property type="protein sequence ID" value="NBG88942.1"/>
    <property type="molecule type" value="Genomic_DNA"/>
</dbReference>
<evidence type="ECO:0000259" key="11">
    <source>
        <dbReference type="PROSITE" id="PS51881"/>
    </source>
</evidence>
<dbReference type="GO" id="GO:0005525">
    <property type="term" value="F:GTP binding"/>
    <property type="evidence" value="ECO:0007669"/>
    <property type="project" value="UniProtKB-UniRule"/>
</dbReference>
<dbReference type="InterPro" id="IPR006074">
    <property type="entry name" value="GTP1-OBG_CS"/>
</dbReference>
<dbReference type="Pfam" id="PF01926">
    <property type="entry name" value="MMR_HSR1"/>
    <property type="match status" value="1"/>
</dbReference>
<feature type="binding site" evidence="9">
    <location>
        <begin position="311"/>
        <end position="313"/>
    </location>
    <ligand>
        <name>GTP</name>
        <dbReference type="ChEBI" id="CHEBI:37565"/>
    </ligand>
</feature>
<dbReference type="InterPro" id="IPR006073">
    <property type="entry name" value="GTP-bd"/>
</dbReference>
<dbReference type="Gene3D" id="3.40.50.300">
    <property type="entry name" value="P-loop containing nucleotide triphosphate hydrolases"/>
    <property type="match status" value="1"/>
</dbReference>
<evidence type="ECO:0000256" key="1">
    <source>
        <dbReference type="ARBA" id="ARBA00001946"/>
    </source>
</evidence>
<dbReference type="HAMAP" id="MF_01454">
    <property type="entry name" value="GTPase_Obg"/>
    <property type="match status" value="1"/>
</dbReference>
<dbReference type="SUPFAM" id="SSF82051">
    <property type="entry name" value="Obg GTP-binding protein N-terminal domain"/>
    <property type="match status" value="1"/>
</dbReference>
<dbReference type="NCBIfam" id="NF008955">
    <property type="entry name" value="PRK12297.1"/>
    <property type="match status" value="1"/>
</dbReference>
<dbReference type="EC" id="3.6.5.-" evidence="9"/>
<dbReference type="InterPro" id="IPR014100">
    <property type="entry name" value="GTP-bd_Obg/CgtA"/>
</dbReference>
<dbReference type="GO" id="GO:0000287">
    <property type="term" value="F:magnesium ion binding"/>
    <property type="evidence" value="ECO:0007669"/>
    <property type="project" value="InterPro"/>
</dbReference>
<feature type="domain" description="Obg" evidence="12">
    <location>
        <begin position="1"/>
        <end position="158"/>
    </location>
</feature>
<dbReference type="PROSITE" id="PS51883">
    <property type="entry name" value="OBG"/>
    <property type="match status" value="1"/>
</dbReference>
<keyword evidence="6 9" id="KW-0378">Hydrolase</keyword>
<feature type="binding site" evidence="9">
    <location>
        <begin position="165"/>
        <end position="172"/>
    </location>
    <ligand>
        <name>GTP</name>
        <dbReference type="ChEBI" id="CHEBI:37565"/>
    </ligand>
</feature>
<dbReference type="InterPro" id="IPR015349">
    <property type="entry name" value="OCT_dom"/>
</dbReference>
<comment type="similarity">
    <text evidence="2 9">Belongs to the TRAFAC class OBG-HflX-like GTPase superfamily. OBG GTPase family.</text>
</comment>
<dbReference type="Gene3D" id="2.70.210.12">
    <property type="entry name" value="GTP1/OBG domain"/>
    <property type="match status" value="1"/>
</dbReference>
<accession>A0AA43XLL5</accession>
<dbReference type="Proteomes" id="UP000449710">
    <property type="component" value="Unassembled WGS sequence"/>
</dbReference>
<evidence type="ECO:0000256" key="2">
    <source>
        <dbReference type="ARBA" id="ARBA00007699"/>
    </source>
</evidence>
<comment type="subcellular location">
    <subcellularLocation>
        <location evidence="9">Cytoplasm</location>
    </subcellularLocation>
</comment>
<dbReference type="PROSITE" id="PS00905">
    <property type="entry name" value="GTP1_OBG"/>
    <property type="match status" value="1"/>
</dbReference>
<evidence type="ECO:0000256" key="9">
    <source>
        <dbReference type="HAMAP-Rule" id="MF_01454"/>
    </source>
</evidence>
<feature type="binding site" evidence="9">
    <location>
        <position position="172"/>
    </location>
    <ligand>
        <name>Mg(2+)</name>
        <dbReference type="ChEBI" id="CHEBI:18420"/>
    </ligand>
</feature>